<feature type="coiled-coil region" evidence="1">
    <location>
        <begin position="139"/>
        <end position="166"/>
    </location>
</feature>
<keyword evidence="4" id="KW-1185">Reference proteome</keyword>
<evidence type="ECO:0000313" key="3">
    <source>
        <dbReference type="EMBL" id="EFX03199.1"/>
    </source>
</evidence>
<name>F0XI27_GROCL</name>
<dbReference type="InParanoid" id="F0XI27"/>
<keyword evidence="1" id="KW-0175">Coiled coil</keyword>
<dbReference type="STRING" id="655863.F0XI27"/>
<dbReference type="RefSeq" id="XP_014172681.1">
    <property type="nucleotide sequence ID" value="XM_014317206.1"/>
</dbReference>
<feature type="region of interest" description="Disordered" evidence="2">
    <location>
        <begin position="428"/>
        <end position="461"/>
    </location>
</feature>
<dbReference type="eggNOG" id="ENOG502SII2">
    <property type="taxonomic scope" value="Eukaryota"/>
</dbReference>
<dbReference type="EMBL" id="GL629769">
    <property type="protein sequence ID" value="EFX03199.1"/>
    <property type="molecule type" value="Genomic_DNA"/>
</dbReference>
<protein>
    <submittedName>
        <fullName evidence="3">Uncharacterized protein</fullName>
    </submittedName>
</protein>
<accession>F0XI27</accession>
<dbReference type="HOGENOM" id="CLU_038611_0_0_1"/>
<proteinExistence type="predicted"/>
<dbReference type="AlphaFoldDB" id="F0XI27"/>
<evidence type="ECO:0000256" key="1">
    <source>
        <dbReference type="SAM" id="Coils"/>
    </source>
</evidence>
<dbReference type="OrthoDB" id="3926760at2759"/>
<reference evidence="3 4" key="1">
    <citation type="journal article" date="2011" name="Proc. Natl. Acad. Sci. U.S.A.">
        <title>Genome and transcriptome analyses of the mountain pine beetle-fungal symbiont Grosmannia clavigera, a lodgepole pine pathogen.</title>
        <authorList>
            <person name="DiGuistini S."/>
            <person name="Wang Y."/>
            <person name="Liao N.Y."/>
            <person name="Taylor G."/>
            <person name="Tanguay P."/>
            <person name="Feau N."/>
            <person name="Henrissat B."/>
            <person name="Chan S.K."/>
            <person name="Hesse-Orce U."/>
            <person name="Alamouti S.M."/>
            <person name="Tsui C.K.M."/>
            <person name="Docking R.T."/>
            <person name="Levasseur A."/>
            <person name="Haridas S."/>
            <person name="Robertson G."/>
            <person name="Birol I."/>
            <person name="Holt R.A."/>
            <person name="Marra M.A."/>
            <person name="Hamelin R.C."/>
            <person name="Hirst M."/>
            <person name="Jones S.J.M."/>
            <person name="Bohlmann J."/>
            <person name="Breuil C."/>
        </authorList>
    </citation>
    <scope>NUCLEOTIDE SEQUENCE [LARGE SCALE GENOMIC DNA]</scope>
    <source>
        <strain evidence="4">kw1407 / UAMH 11150</strain>
    </source>
</reference>
<evidence type="ECO:0000313" key="4">
    <source>
        <dbReference type="Proteomes" id="UP000007796"/>
    </source>
</evidence>
<sequence>MPLPLAAQAGAQEDVRSFEPLNRFPPPLEMPPIHPVAVTAGVIALSVAVATAIAIYESPEVRRRADELRRRIAIALQSLSDNIAPNDHARPEREPMFNRPEDAEGFMMSSHGAGGDPNDVVADEASRRRQREEILYWNRQHLERQRQLEEQEKREAIAAVEKATRTAAEAAGIDPSALPLTSFDQLLRPDGQAERGTFVVNTGADYGYDNNGTDDPLNGSMVRRRRAEGVRGLNASVYTNPFSDEYGIELDEQHDATPQQHSLRASLLSQGAYIAPEADELLSDIYNASERPETPRPTNKPDAADAPSAELLELALAENEFSTAGQDPQTDDGDAYNSIQAWAHTSSFANGFYSPLPVSPVAAPSEPDVISAGELTPTDSLSVVDAPLHTSENGTRGPATTATTATASTTVVGDAASQAGSGRYYDMVSDSEDGESLMTPTSWTEVGSVVSESDAGRQRPV</sequence>
<evidence type="ECO:0000256" key="2">
    <source>
        <dbReference type="SAM" id="MobiDB-lite"/>
    </source>
</evidence>
<organism evidence="4">
    <name type="scientific">Grosmannia clavigera (strain kw1407 / UAMH 11150)</name>
    <name type="common">Blue stain fungus</name>
    <name type="synonym">Graphiocladiella clavigera</name>
    <dbReference type="NCBI Taxonomy" id="655863"/>
    <lineage>
        <taxon>Eukaryota</taxon>
        <taxon>Fungi</taxon>
        <taxon>Dikarya</taxon>
        <taxon>Ascomycota</taxon>
        <taxon>Pezizomycotina</taxon>
        <taxon>Sordariomycetes</taxon>
        <taxon>Sordariomycetidae</taxon>
        <taxon>Ophiostomatales</taxon>
        <taxon>Ophiostomataceae</taxon>
        <taxon>Leptographium</taxon>
    </lineage>
</organism>
<gene>
    <name evidence="3" type="ORF">CMQ_3128</name>
</gene>
<dbReference type="Proteomes" id="UP000007796">
    <property type="component" value="Unassembled WGS sequence"/>
</dbReference>
<dbReference type="GeneID" id="25976194"/>